<organism evidence="2 3">
    <name type="scientific">Shewanella japonica</name>
    <dbReference type="NCBI Taxonomy" id="93973"/>
    <lineage>
        <taxon>Bacteria</taxon>
        <taxon>Pseudomonadati</taxon>
        <taxon>Pseudomonadota</taxon>
        <taxon>Gammaproteobacteria</taxon>
        <taxon>Alteromonadales</taxon>
        <taxon>Shewanellaceae</taxon>
        <taxon>Shewanella</taxon>
    </lineage>
</organism>
<gene>
    <name evidence="2" type="ORF">SJ2017_2828</name>
</gene>
<dbReference type="RefSeq" id="WP_055026077.1">
    <property type="nucleotide sequence ID" value="NZ_CANMJJ010000005.1"/>
</dbReference>
<dbReference type="EMBL" id="CP020472">
    <property type="protein sequence ID" value="ARD23109.1"/>
    <property type="molecule type" value="Genomic_DNA"/>
</dbReference>
<feature type="transmembrane region" description="Helical" evidence="1">
    <location>
        <begin position="20"/>
        <end position="39"/>
    </location>
</feature>
<keyword evidence="1" id="KW-1133">Transmembrane helix</keyword>
<keyword evidence="1" id="KW-0472">Membrane</keyword>
<evidence type="ECO:0000256" key="1">
    <source>
        <dbReference type="SAM" id="Phobius"/>
    </source>
</evidence>
<evidence type="ECO:0000313" key="3">
    <source>
        <dbReference type="Proteomes" id="UP000191820"/>
    </source>
</evidence>
<sequence length="159" mass="18268">MISNIKELPEKINTKTSRLFWLTVFTGGIYPILWLFAKYPKMDDITSIRTADDSFVITIAVCFGLGGVLTHSDMGLFGFVGNMMLLIAFGLYVFWSFRARAAIQDYAHVNFDIDYKMNKFFTVIFNIFYINYCINQLPEEQQKGHPTYGKGSINITELK</sequence>
<proteinExistence type="predicted"/>
<keyword evidence="3" id="KW-1185">Reference proteome</keyword>
<feature type="transmembrane region" description="Helical" evidence="1">
    <location>
        <begin position="76"/>
        <end position="95"/>
    </location>
</feature>
<evidence type="ECO:0000313" key="2">
    <source>
        <dbReference type="EMBL" id="ARD23109.1"/>
    </source>
</evidence>
<dbReference type="Proteomes" id="UP000191820">
    <property type="component" value="Chromosome"/>
</dbReference>
<keyword evidence="1" id="KW-0812">Transmembrane</keyword>
<name>A0ABN4YIK3_9GAMM</name>
<protein>
    <recommendedName>
        <fullName evidence="4">DUF4234 domain-containing protein</fullName>
    </recommendedName>
</protein>
<accession>A0ABN4YIK3</accession>
<reference evidence="2 3" key="1">
    <citation type="submission" date="2017-03" db="EMBL/GenBank/DDBJ databases">
        <title>Genome sequencing of Shewanella japonica KCTC 22435.</title>
        <authorList>
            <person name="Kim K.M."/>
        </authorList>
    </citation>
    <scope>NUCLEOTIDE SEQUENCE [LARGE SCALE GENOMIC DNA]</scope>
    <source>
        <strain evidence="2 3">KCTC 22435</strain>
    </source>
</reference>
<evidence type="ECO:0008006" key="4">
    <source>
        <dbReference type="Google" id="ProtNLM"/>
    </source>
</evidence>